<gene>
    <name evidence="1" type="ORF">T07_2961</name>
</gene>
<evidence type="ECO:0000313" key="1">
    <source>
        <dbReference type="EMBL" id="KRX26680.1"/>
    </source>
</evidence>
<dbReference type="Proteomes" id="UP000054630">
    <property type="component" value="Unassembled WGS sequence"/>
</dbReference>
<sequence>MISDTLVLFYTLVCTPVEKSTIGLGNECMRPWITSHAVPPISVWCRAVPIAFASRLLTNTVKRYAAIDEEAPGNFFGESKFA</sequence>
<comment type="caution">
    <text evidence="1">The sequence shown here is derived from an EMBL/GenBank/DDBJ whole genome shotgun (WGS) entry which is preliminary data.</text>
</comment>
<dbReference type="AlphaFoldDB" id="A0A0V0SIP5"/>
<dbReference type="OrthoDB" id="5850908at2759"/>
<dbReference type="EMBL" id="JYDL01000006">
    <property type="protein sequence ID" value="KRX26680.1"/>
    <property type="molecule type" value="Genomic_DNA"/>
</dbReference>
<accession>A0A0V0SIP5</accession>
<organism evidence="1 2">
    <name type="scientific">Trichinella nelsoni</name>
    <dbReference type="NCBI Taxonomy" id="6336"/>
    <lineage>
        <taxon>Eukaryota</taxon>
        <taxon>Metazoa</taxon>
        <taxon>Ecdysozoa</taxon>
        <taxon>Nematoda</taxon>
        <taxon>Enoplea</taxon>
        <taxon>Dorylaimia</taxon>
        <taxon>Trichinellida</taxon>
        <taxon>Trichinellidae</taxon>
        <taxon>Trichinella</taxon>
    </lineage>
</organism>
<evidence type="ECO:0000313" key="2">
    <source>
        <dbReference type="Proteomes" id="UP000054630"/>
    </source>
</evidence>
<reference evidence="1 2" key="1">
    <citation type="submission" date="2015-01" db="EMBL/GenBank/DDBJ databases">
        <title>Evolution of Trichinella species and genotypes.</title>
        <authorList>
            <person name="Korhonen P.K."/>
            <person name="Edoardo P."/>
            <person name="Giuseppe L.R."/>
            <person name="Gasser R.B."/>
        </authorList>
    </citation>
    <scope>NUCLEOTIDE SEQUENCE [LARGE SCALE GENOMIC DNA]</scope>
    <source>
        <strain evidence="1">ISS37</strain>
    </source>
</reference>
<name>A0A0V0SIP5_9BILA</name>
<keyword evidence="2" id="KW-1185">Reference proteome</keyword>
<protein>
    <submittedName>
        <fullName evidence="1">Uncharacterized protein</fullName>
    </submittedName>
</protein>
<proteinExistence type="predicted"/>